<protein>
    <recommendedName>
        <fullName evidence="1">sulfate adenylyltransferase</fullName>
        <ecNumber evidence="1">2.7.7.4</ecNumber>
    </recommendedName>
</protein>
<dbReference type="GO" id="GO:0003924">
    <property type="term" value="F:GTPase activity"/>
    <property type="evidence" value="ECO:0007669"/>
    <property type="project" value="InterPro"/>
</dbReference>
<reference evidence="8 9" key="1">
    <citation type="submission" date="2019-07" db="EMBL/GenBank/DDBJ databases">
        <authorList>
            <person name="Huq M.A."/>
        </authorList>
    </citation>
    <scope>NUCLEOTIDE SEQUENCE [LARGE SCALE GENOMIC DNA]</scope>
    <source>
        <strain evidence="8 9">MAH-3</strain>
    </source>
</reference>
<dbReference type="NCBIfam" id="TIGR02034">
    <property type="entry name" value="CysN"/>
    <property type="match status" value="1"/>
</dbReference>
<dbReference type="InterPro" id="IPR031157">
    <property type="entry name" value="G_TR_CS"/>
</dbReference>
<evidence type="ECO:0000313" key="9">
    <source>
        <dbReference type="Proteomes" id="UP000316008"/>
    </source>
</evidence>
<comment type="caution">
    <text evidence="8">The sequence shown here is derived from an EMBL/GenBank/DDBJ whole genome shotgun (WGS) entry which is preliminary data.</text>
</comment>
<dbReference type="InterPro" id="IPR050100">
    <property type="entry name" value="TRAFAC_GTPase_members"/>
</dbReference>
<dbReference type="GO" id="GO:0005525">
    <property type="term" value="F:GTP binding"/>
    <property type="evidence" value="ECO:0007669"/>
    <property type="project" value="UniProtKB-KW"/>
</dbReference>
<keyword evidence="5" id="KW-0067">ATP-binding</keyword>
<dbReference type="AlphaFoldDB" id="A0A556N7G6"/>
<feature type="domain" description="Tr-type G" evidence="7">
    <location>
        <begin position="1"/>
        <end position="214"/>
    </location>
</feature>
<evidence type="ECO:0000313" key="8">
    <source>
        <dbReference type="EMBL" id="TSJ48070.1"/>
    </source>
</evidence>
<dbReference type="InterPro" id="IPR009000">
    <property type="entry name" value="Transl_B-barrel_sf"/>
</dbReference>
<dbReference type="Pfam" id="PF00009">
    <property type="entry name" value="GTP_EFTU"/>
    <property type="match status" value="1"/>
</dbReference>
<dbReference type="GO" id="GO:0006790">
    <property type="term" value="P:sulfur compound metabolic process"/>
    <property type="evidence" value="ECO:0007669"/>
    <property type="project" value="InterPro"/>
</dbReference>
<dbReference type="OrthoDB" id="9804504at2"/>
<keyword evidence="3" id="KW-0548">Nucleotidyltransferase</keyword>
<dbReference type="InterPro" id="IPR009001">
    <property type="entry name" value="Transl_elong_EF1A/Init_IF2_C"/>
</dbReference>
<dbReference type="GO" id="GO:0005524">
    <property type="term" value="F:ATP binding"/>
    <property type="evidence" value="ECO:0007669"/>
    <property type="project" value="UniProtKB-KW"/>
</dbReference>
<dbReference type="CDD" id="cd04166">
    <property type="entry name" value="CysN_ATPS"/>
    <property type="match status" value="1"/>
</dbReference>
<evidence type="ECO:0000256" key="4">
    <source>
        <dbReference type="ARBA" id="ARBA00022741"/>
    </source>
</evidence>
<dbReference type="InterPro" id="IPR041757">
    <property type="entry name" value="CysN_GTP-bd"/>
</dbReference>
<dbReference type="Gene3D" id="2.40.30.10">
    <property type="entry name" value="Translation factors"/>
    <property type="match status" value="2"/>
</dbReference>
<dbReference type="InterPro" id="IPR005225">
    <property type="entry name" value="Small_GTP-bd"/>
</dbReference>
<dbReference type="PRINTS" id="PR00315">
    <property type="entry name" value="ELONGATNFCT"/>
</dbReference>
<dbReference type="InterPro" id="IPR054696">
    <property type="entry name" value="GTP-eEF1A_C"/>
</dbReference>
<keyword evidence="9" id="KW-1185">Reference proteome</keyword>
<keyword evidence="6" id="KW-0342">GTP-binding</keyword>
<sequence length="413" mass="45942">MDLLRFFTAGNVDDGKSTLIGRLLYDSESISTDIIETLTRQSKTTADNTEIDLALLTDGLRAEREQGITIDVAYKYFSTGKRKFIIADTPGHAQYTRNMFTGASTAQLAIILIDARNGITDQTKRHSIIAAVLDMPQVLLCINKMDLVDYSEQRFEEIVSEYTDFSKKIGLKQVDYIPTSALVGENVVHKSKRMNWFPGPSLLQYLENIEITASDVSEEARFQVQYVIRPQTEALHDYRGYAGSVLNGTFRVGDEVTVLPSGLTSRISAIEYNLKEVARAEKNQPIVLHLEDDLDISRGNTIVPTGALPLSEKSLEATICWMDSKAFNSGQKFILQQNSFRTKAAIKEIHSKIDIHSFRDLESDGTLALNELAKVSIKTAEAVSYDAFKRLAKTGSFILINENTHQTVAAGVI</sequence>
<dbReference type="NCBIfam" id="TIGR00231">
    <property type="entry name" value="small_GTP"/>
    <property type="match status" value="1"/>
</dbReference>
<dbReference type="CDD" id="cd03695">
    <property type="entry name" value="CysN_NodQ_II"/>
    <property type="match status" value="1"/>
</dbReference>
<dbReference type="SUPFAM" id="SSF50447">
    <property type="entry name" value="Translation proteins"/>
    <property type="match status" value="1"/>
</dbReference>
<organism evidence="8 9">
    <name type="scientific">Fluviicola chungangensis</name>
    <dbReference type="NCBI Taxonomy" id="2597671"/>
    <lineage>
        <taxon>Bacteria</taxon>
        <taxon>Pseudomonadati</taxon>
        <taxon>Bacteroidota</taxon>
        <taxon>Flavobacteriia</taxon>
        <taxon>Flavobacteriales</taxon>
        <taxon>Crocinitomicaceae</taxon>
        <taxon>Fluviicola</taxon>
    </lineage>
</organism>
<gene>
    <name evidence="8" type="ORF">FO442_02750</name>
</gene>
<dbReference type="EMBL" id="VLPL01000001">
    <property type="protein sequence ID" value="TSJ48070.1"/>
    <property type="molecule type" value="Genomic_DNA"/>
</dbReference>
<name>A0A556N7G6_9FLAO</name>
<dbReference type="InterPro" id="IPR027417">
    <property type="entry name" value="P-loop_NTPase"/>
</dbReference>
<dbReference type="InterPro" id="IPR044138">
    <property type="entry name" value="CysN_II"/>
</dbReference>
<accession>A0A556N7G6</accession>
<dbReference type="Gene3D" id="3.40.50.300">
    <property type="entry name" value="P-loop containing nucleotide triphosphate hydrolases"/>
    <property type="match status" value="1"/>
</dbReference>
<evidence type="ECO:0000256" key="1">
    <source>
        <dbReference type="ARBA" id="ARBA00012391"/>
    </source>
</evidence>
<dbReference type="SUPFAM" id="SSF50465">
    <property type="entry name" value="EF-Tu/eEF-1alpha/eIF2-gamma C-terminal domain"/>
    <property type="match status" value="1"/>
</dbReference>
<dbReference type="RefSeq" id="WP_144331605.1">
    <property type="nucleotide sequence ID" value="NZ_VLPL01000001.1"/>
</dbReference>
<dbReference type="SUPFAM" id="SSF52540">
    <property type="entry name" value="P-loop containing nucleoside triphosphate hydrolases"/>
    <property type="match status" value="1"/>
</dbReference>
<dbReference type="EC" id="2.7.7.4" evidence="1"/>
<proteinExistence type="predicted"/>
<evidence type="ECO:0000256" key="6">
    <source>
        <dbReference type="ARBA" id="ARBA00023134"/>
    </source>
</evidence>
<dbReference type="InterPro" id="IPR000795">
    <property type="entry name" value="T_Tr_GTP-bd_dom"/>
</dbReference>
<evidence type="ECO:0000259" key="7">
    <source>
        <dbReference type="PROSITE" id="PS51722"/>
    </source>
</evidence>
<dbReference type="PANTHER" id="PTHR23115">
    <property type="entry name" value="TRANSLATION FACTOR"/>
    <property type="match status" value="1"/>
</dbReference>
<evidence type="ECO:0000256" key="2">
    <source>
        <dbReference type="ARBA" id="ARBA00022679"/>
    </source>
</evidence>
<dbReference type="Pfam" id="PF22594">
    <property type="entry name" value="GTP-eEF1A_C"/>
    <property type="match status" value="1"/>
</dbReference>
<dbReference type="Proteomes" id="UP000316008">
    <property type="component" value="Unassembled WGS sequence"/>
</dbReference>
<dbReference type="InterPro" id="IPR044139">
    <property type="entry name" value="CysN_NoDQ_III"/>
</dbReference>
<keyword evidence="2" id="KW-0808">Transferase</keyword>
<dbReference type="CDD" id="cd04095">
    <property type="entry name" value="CysN_NoDQ_III"/>
    <property type="match status" value="1"/>
</dbReference>
<evidence type="ECO:0000256" key="5">
    <source>
        <dbReference type="ARBA" id="ARBA00022840"/>
    </source>
</evidence>
<evidence type="ECO:0000256" key="3">
    <source>
        <dbReference type="ARBA" id="ARBA00022695"/>
    </source>
</evidence>
<dbReference type="InterPro" id="IPR011779">
    <property type="entry name" value="SO4_adenylTrfase_lsu"/>
</dbReference>
<dbReference type="PROSITE" id="PS51722">
    <property type="entry name" value="G_TR_2"/>
    <property type="match status" value="1"/>
</dbReference>
<dbReference type="FunFam" id="3.40.50.300:FF:000119">
    <property type="entry name" value="Sulfate adenylyltransferase subunit 1"/>
    <property type="match status" value="1"/>
</dbReference>
<keyword evidence="4" id="KW-0547">Nucleotide-binding</keyword>
<dbReference type="PROSITE" id="PS00301">
    <property type="entry name" value="G_TR_1"/>
    <property type="match status" value="1"/>
</dbReference>
<dbReference type="GO" id="GO:0004781">
    <property type="term" value="F:sulfate adenylyltransferase (ATP) activity"/>
    <property type="evidence" value="ECO:0007669"/>
    <property type="project" value="UniProtKB-EC"/>
</dbReference>